<evidence type="ECO:0000313" key="3">
    <source>
        <dbReference type="Proteomes" id="UP001529338"/>
    </source>
</evidence>
<organism evidence="2 3">
    <name type="scientific">Cellulomonas alba</name>
    <dbReference type="NCBI Taxonomy" id="3053467"/>
    <lineage>
        <taxon>Bacteria</taxon>
        <taxon>Bacillati</taxon>
        <taxon>Actinomycetota</taxon>
        <taxon>Actinomycetes</taxon>
        <taxon>Micrococcales</taxon>
        <taxon>Cellulomonadaceae</taxon>
        <taxon>Cellulomonas</taxon>
    </lineage>
</organism>
<dbReference type="EMBL" id="JAUCGQ010000001">
    <property type="protein sequence ID" value="MDM7854127.1"/>
    <property type="molecule type" value="Genomic_DNA"/>
</dbReference>
<keyword evidence="3" id="KW-1185">Reference proteome</keyword>
<feature type="region of interest" description="Disordered" evidence="1">
    <location>
        <begin position="31"/>
        <end position="119"/>
    </location>
</feature>
<feature type="compositionally biased region" description="Gly residues" evidence="1">
    <location>
        <begin position="88"/>
        <end position="100"/>
    </location>
</feature>
<feature type="compositionally biased region" description="Low complexity" evidence="1">
    <location>
        <begin position="63"/>
        <end position="77"/>
    </location>
</feature>
<sequence>MTTFVTVLAAAAVAFPLVVLALRGTRADLIRGRDGRPAPLPRRLGLADPRDTDATRAAHDVEAAAARGAEPVGAPAARVRRYVTGPGTASGPGTTSGAGAPGRSLHLTGSSSGTKPNLA</sequence>
<reference evidence="2 3" key="1">
    <citation type="submission" date="2023-06" db="EMBL/GenBank/DDBJ databases">
        <title>Cellulomonas sp. MW4 Whole genome sequence.</title>
        <authorList>
            <person name="Park S."/>
        </authorList>
    </citation>
    <scope>NUCLEOTIDE SEQUENCE [LARGE SCALE GENOMIC DNA]</scope>
    <source>
        <strain evidence="2 3">MW4</strain>
    </source>
</reference>
<feature type="compositionally biased region" description="Basic and acidic residues" evidence="1">
    <location>
        <begin position="48"/>
        <end position="62"/>
    </location>
</feature>
<accession>A0ABT7SD52</accession>
<name>A0ABT7SD52_9CELL</name>
<dbReference type="Proteomes" id="UP001529338">
    <property type="component" value="Unassembled WGS sequence"/>
</dbReference>
<dbReference type="RefSeq" id="WP_289453739.1">
    <property type="nucleotide sequence ID" value="NZ_JAUCGQ010000001.1"/>
</dbReference>
<gene>
    <name evidence="2" type="ORF">QRT04_04210</name>
</gene>
<feature type="compositionally biased region" description="Polar residues" evidence="1">
    <location>
        <begin position="107"/>
        <end position="119"/>
    </location>
</feature>
<comment type="caution">
    <text evidence="2">The sequence shown here is derived from an EMBL/GenBank/DDBJ whole genome shotgun (WGS) entry which is preliminary data.</text>
</comment>
<protein>
    <submittedName>
        <fullName evidence="2">Uncharacterized protein</fullName>
    </submittedName>
</protein>
<proteinExistence type="predicted"/>
<evidence type="ECO:0000313" key="2">
    <source>
        <dbReference type="EMBL" id="MDM7854127.1"/>
    </source>
</evidence>
<evidence type="ECO:0000256" key="1">
    <source>
        <dbReference type="SAM" id="MobiDB-lite"/>
    </source>
</evidence>